<dbReference type="EMBL" id="CAJOAY010023776">
    <property type="protein sequence ID" value="CAF4368939.1"/>
    <property type="molecule type" value="Genomic_DNA"/>
</dbReference>
<gene>
    <name evidence="1" type="ORF">OKA104_LOCUS49731</name>
</gene>
<organism evidence="1 2">
    <name type="scientific">Adineta steineri</name>
    <dbReference type="NCBI Taxonomy" id="433720"/>
    <lineage>
        <taxon>Eukaryota</taxon>
        <taxon>Metazoa</taxon>
        <taxon>Spiralia</taxon>
        <taxon>Gnathifera</taxon>
        <taxon>Rotifera</taxon>
        <taxon>Eurotatoria</taxon>
        <taxon>Bdelloidea</taxon>
        <taxon>Adinetida</taxon>
        <taxon>Adinetidae</taxon>
        <taxon>Adineta</taxon>
    </lineage>
</organism>
<dbReference type="AlphaFoldDB" id="A0A820M9J7"/>
<sequence length="96" mass="11652">YNEIINFEETVVSDYLRHIGEFWKYITGLCLLAGEHGIEILRQFNNGLFVKPFVYHRRLHKPYSINTNHMDHQPHWDELLSQTQLRRIKEETTLLW</sequence>
<protein>
    <submittedName>
        <fullName evidence="1">Uncharacterized protein</fullName>
    </submittedName>
</protein>
<accession>A0A820M9J7</accession>
<dbReference type="Proteomes" id="UP000663881">
    <property type="component" value="Unassembled WGS sequence"/>
</dbReference>
<feature type="non-terminal residue" evidence="1">
    <location>
        <position position="1"/>
    </location>
</feature>
<reference evidence="1" key="1">
    <citation type="submission" date="2021-02" db="EMBL/GenBank/DDBJ databases">
        <authorList>
            <person name="Nowell W R."/>
        </authorList>
    </citation>
    <scope>NUCLEOTIDE SEQUENCE</scope>
</reference>
<comment type="caution">
    <text evidence="1">The sequence shown here is derived from an EMBL/GenBank/DDBJ whole genome shotgun (WGS) entry which is preliminary data.</text>
</comment>
<evidence type="ECO:0000313" key="1">
    <source>
        <dbReference type="EMBL" id="CAF4368939.1"/>
    </source>
</evidence>
<proteinExistence type="predicted"/>
<evidence type="ECO:0000313" key="2">
    <source>
        <dbReference type="Proteomes" id="UP000663881"/>
    </source>
</evidence>
<name>A0A820M9J7_9BILA</name>